<evidence type="ECO:0000259" key="10">
    <source>
        <dbReference type="Pfam" id="PF02911"/>
    </source>
</evidence>
<dbReference type="Gene3D" id="3.10.25.10">
    <property type="entry name" value="Formyl transferase, C-terminal domain"/>
    <property type="match status" value="1"/>
</dbReference>
<evidence type="ECO:0000259" key="9">
    <source>
        <dbReference type="Pfam" id="PF00551"/>
    </source>
</evidence>
<dbReference type="PANTHER" id="PTHR11138:SF5">
    <property type="entry name" value="METHIONYL-TRNA FORMYLTRANSFERASE, MITOCHONDRIAL"/>
    <property type="match status" value="1"/>
</dbReference>
<name>A0A8E6EXJ0_9BACT</name>
<comment type="similarity">
    <text evidence="2 8">Belongs to the Fmt family.</text>
</comment>
<comment type="catalytic activity">
    <reaction evidence="7 8">
        <text>L-methionyl-tRNA(fMet) + (6R)-10-formyltetrahydrofolate = N-formyl-L-methionyl-tRNA(fMet) + (6S)-5,6,7,8-tetrahydrofolate + H(+)</text>
        <dbReference type="Rhea" id="RHEA:24380"/>
        <dbReference type="Rhea" id="RHEA-COMP:9952"/>
        <dbReference type="Rhea" id="RHEA-COMP:9953"/>
        <dbReference type="ChEBI" id="CHEBI:15378"/>
        <dbReference type="ChEBI" id="CHEBI:57453"/>
        <dbReference type="ChEBI" id="CHEBI:78530"/>
        <dbReference type="ChEBI" id="CHEBI:78844"/>
        <dbReference type="ChEBI" id="CHEBI:195366"/>
        <dbReference type="EC" id="2.1.2.9"/>
    </reaction>
</comment>
<feature type="binding site" evidence="8">
    <location>
        <begin position="108"/>
        <end position="111"/>
    </location>
    <ligand>
        <name>(6S)-5,6,7,8-tetrahydrofolate</name>
        <dbReference type="ChEBI" id="CHEBI:57453"/>
    </ligand>
</feature>
<dbReference type="SUPFAM" id="SSF53328">
    <property type="entry name" value="Formyltransferase"/>
    <property type="match status" value="1"/>
</dbReference>
<feature type="domain" description="Formyl transferase C-terminal" evidence="10">
    <location>
        <begin position="202"/>
        <end position="302"/>
    </location>
</feature>
<dbReference type="GO" id="GO:0004479">
    <property type="term" value="F:methionyl-tRNA formyltransferase activity"/>
    <property type="evidence" value="ECO:0007669"/>
    <property type="project" value="UniProtKB-UniRule"/>
</dbReference>
<accession>A0A8E6EXJ0</accession>
<dbReference type="EC" id="2.1.2.9" evidence="3 8"/>
<dbReference type="CDD" id="cd08646">
    <property type="entry name" value="FMT_core_Met-tRNA-FMT_N"/>
    <property type="match status" value="1"/>
</dbReference>
<evidence type="ECO:0000256" key="2">
    <source>
        <dbReference type="ARBA" id="ARBA00010699"/>
    </source>
</evidence>
<evidence type="ECO:0000256" key="1">
    <source>
        <dbReference type="ARBA" id="ARBA00002606"/>
    </source>
</evidence>
<dbReference type="AlphaFoldDB" id="A0A8E6EXJ0"/>
<dbReference type="Pfam" id="PF00551">
    <property type="entry name" value="Formyl_trans_N"/>
    <property type="match status" value="1"/>
</dbReference>
<dbReference type="InterPro" id="IPR036477">
    <property type="entry name" value="Formyl_transf_N_sf"/>
</dbReference>
<dbReference type="PANTHER" id="PTHR11138">
    <property type="entry name" value="METHIONYL-TRNA FORMYLTRANSFERASE"/>
    <property type="match status" value="1"/>
</dbReference>
<dbReference type="Gene3D" id="3.40.50.170">
    <property type="entry name" value="Formyl transferase, N-terminal domain"/>
    <property type="match status" value="1"/>
</dbReference>
<dbReference type="InterPro" id="IPR005793">
    <property type="entry name" value="Formyl_trans_C"/>
</dbReference>
<keyword evidence="6 8" id="KW-0648">Protein biosynthesis</keyword>
<proteinExistence type="inferred from homology"/>
<dbReference type="GO" id="GO:0005829">
    <property type="term" value="C:cytosol"/>
    <property type="evidence" value="ECO:0007669"/>
    <property type="project" value="TreeGrafter"/>
</dbReference>
<sequence>MMGTGTFAEPTLEHLLQGPDPVVGVFTQPDRETGVKRGSTRQVGRGMKEIAAEKNVPVFQPESINSPEGVALLKDLNPDLLVVAAYGQILSKEVLGLPSIGAINVHASLLPKYRGAAPIAWAIYHGEAETGVTIIRMSVGLDAGNMLAQKSVLIQPMETAGELEARLAPIGAQMALDVIAQMKQGPVVGTPQDKALVTKAPKLKKEDGLIDWNRPAEAVARQIQAMQPWPTAYTFLHREGKEPMRVMIARCVLTEGHGEPSTLFSPDGKKLVVHCSPGALEILELQPAGKKKMNPSDFLRGHPIQKTDRFGCQDLFAA</sequence>
<dbReference type="KEGG" id="tsph:KIH39_19090"/>
<evidence type="ECO:0000256" key="5">
    <source>
        <dbReference type="ARBA" id="ARBA00022679"/>
    </source>
</evidence>
<dbReference type="PROSITE" id="PS00373">
    <property type="entry name" value="GART"/>
    <property type="match status" value="1"/>
</dbReference>
<comment type="function">
    <text evidence="1 8">Attaches a formyl group to the free amino group of methionyl-tRNA(fMet). The formyl group appears to play a dual role in the initiator identity of N-formylmethionyl-tRNA by promoting its recognition by IF2 and preventing the misappropriation of this tRNA by the elongation apparatus.</text>
</comment>
<keyword evidence="5 8" id="KW-0808">Transferase</keyword>
<dbReference type="InterPro" id="IPR002376">
    <property type="entry name" value="Formyl_transf_N"/>
</dbReference>
<evidence type="ECO:0000313" key="11">
    <source>
        <dbReference type="EMBL" id="QVL34957.1"/>
    </source>
</evidence>
<organism evidence="11 12">
    <name type="scientific">Telmatocola sphagniphila</name>
    <dbReference type="NCBI Taxonomy" id="1123043"/>
    <lineage>
        <taxon>Bacteria</taxon>
        <taxon>Pseudomonadati</taxon>
        <taxon>Planctomycetota</taxon>
        <taxon>Planctomycetia</taxon>
        <taxon>Gemmatales</taxon>
        <taxon>Gemmataceae</taxon>
    </lineage>
</organism>
<evidence type="ECO:0000256" key="8">
    <source>
        <dbReference type="HAMAP-Rule" id="MF_00182"/>
    </source>
</evidence>
<dbReference type="InterPro" id="IPR005794">
    <property type="entry name" value="Fmt"/>
</dbReference>
<dbReference type="EMBL" id="CP074694">
    <property type="protein sequence ID" value="QVL34957.1"/>
    <property type="molecule type" value="Genomic_DNA"/>
</dbReference>
<dbReference type="Pfam" id="PF02911">
    <property type="entry name" value="Formyl_trans_C"/>
    <property type="match status" value="1"/>
</dbReference>
<dbReference type="CDD" id="cd08704">
    <property type="entry name" value="Met_tRNA_FMT_C"/>
    <property type="match status" value="1"/>
</dbReference>
<evidence type="ECO:0000256" key="6">
    <source>
        <dbReference type="ARBA" id="ARBA00022917"/>
    </source>
</evidence>
<dbReference type="InterPro" id="IPR037022">
    <property type="entry name" value="Formyl_trans_C_sf"/>
</dbReference>
<gene>
    <name evidence="8 11" type="primary">fmt</name>
    <name evidence="11" type="ORF">KIH39_19090</name>
</gene>
<dbReference type="SUPFAM" id="SSF50486">
    <property type="entry name" value="FMT C-terminal domain-like"/>
    <property type="match status" value="1"/>
</dbReference>
<dbReference type="InterPro" id="IPR044135">
    <property type="entry name" value="Met-tRNA-FMT_C"/>
</dbReference>
<evidence type="ECO:0000313" key="12">
    <source>
        <dbReference type="Proteomes" id="UP000676194"/>
    </source>
</evidence>
<evidence type="ECO:0000256" key="7">
    <source>
        <dbReference type="ARBA" id="ARBA00048558"/>
    </source>
</evidence>
<dbReference type="InterPro" id="IPR041711">
    <property type="entry name" value="Met-tRNA-FMT_N"/>
</dbReference>
<dbReference type="Proteomes" id="UP000676194">
    <property type="component" value="Chromosome"/>
</dbReference>
<keyword evidence="12" id="KW-1185">Reference proteome</keyword>
<dbReference type="InterPro" id="IPR001555">
    <property type="entry name" value="GART_AS"/>
</dbReference>
<feature type="domain" description="Formyl transferase N-terminal" evidence="9">
    <location>
        <begin position="2"/>
        <end position="178"/>
    </location>
</feature>
<evidence type="ECO:0000256" key="3">
    <source>
        <dbReference type="ARBA" id="ARBA00012261"/>
    </source>
</evidence>
<dbReference type="HAMAP" id="MF_00182">
    <property type="entry name" value="Formyl_trans"/>
    <property type="match status" value="1"/>
</dbReference>
<reference evidence="11" key="1">
    <citation type="submission" date="2021-05" db="EMBL/GenBank/DDBJ databases">
        <title>Complete genome sequence of the cellulolytic planctomycete Telmatocola sphagniphila SP2T and characterization of the first cellulase from planctomycetes.</title>
        <authorList>
            <person name="Rakitin A.L."/>
            <person name="Beletsky A.V."/>
            <person name="Naumoff D.G."/>
            <person name="Kulichevskaya I.S."/>
            <person name="Mardanov A.V."/>
            <person name="Ravin N.V."/>
            <person name="Dedysh S.N."/>
        </authorList>
    </citation>
    <scope>NUCLEOTIDE SEQUENCE</scope>
    <source>
        <strain evidence="11">SP2T</strain>
    </source>
</reference>
<evidence type="ECO:0000256" key="4">
    <source>
        <dbReference type="ARBA" id="ARBA00016014"/>
    </source>
</evidence>
<dbReference type="NCBIfam" id="TIGR00460">
    <property type="entry name" value="fmt"/>
    <property type="match status" value="1"/>
</dbReference>
<protein>
    <recommendedName>
        <fullName evidence="4 8">Methionyl-tRNA formyltransferase</fullName>
        <ecNumber evidence="3 8">2.1.2.9</ecNumber>
    </recommendedName>
</protein>
<dbReference type="InterPro" id="IPR011034">
    <property type="entry name" value="Formyl_transferase-like_C_sf"/>
</dbReference>